<dbReference type="EMBL" id="CP001685">
    <property type="protein sequence ID" value="ACV39973.1"/>
    <property type="molecule type" value="Genomic_DNA"/>
</dbReference>
<dbReference type="SMART" id="SM00869">
    <property type="entry name" value="Autotransporter"/>
    <property type="match status" value="1"/>
</dbReference>
<dbReference type="InterPro" id="IPR036709">
    <property type="entry name" value="Autotransporte_beta_dom_sf"/>
</dbReference>
<sequence length="1123" mass="120778">MRKLRKSMLFALLLAAVVSCGGGGGGGSSSNASTPVNMEINLKTDLSEAATLKVEAGRLGVPVQPEFIKEGFESYYDKAGLVSYPLSSVENQMVNSGSALLRIDSVNHTQSLEEQVKNKFNSYNLSNLTANMKKGSALLLIGGNSSLKLSQIKDDLFSQLSSKPTISGNKNEYSQIVFIGGNFGIDKDVNLDYNEDMYNRIKIYDSNIVNEATIKGTKDNLVGIGQREKNNFIFVPSITYSGNILINGGTINLSGNNSIGIFNAGWKIAGIQNNGNIIVGKNSTGIYVIDKKYEAMQTGTGNIENNGNIEIGENSKGIYYQADEAEQGYKFDANILNAGMIKSEGNGAIAMFHNSSSPAKKNLKNTGTIELIGDKSIGMFATGNGKYDVENSGKIIIGNSSSKSNPGIAMYTNNKNILLNNTGTITLGKNSIGLYGIETIKTGDLVNGYVPAHYSAVNAQNGKIELSGKGATGIYLSDGATGINDGTIITINPDGGSIGVIGIKDSQFTNNGTISVNEGSVGIYGNGNNAVLKNKGVIAAGRNSVGMYSTNGANIENNKTIKLTGDNAVGMYLAENSKGINNGEIITEGIVNKAVGVAIGKNAEFTNNGKIVMNSNEGAGIVIANGGIIKNYGNIQITGENSSREKRVDNIIVKIEGITSTLSSTRTTASSLGIYVDTLGRTKPIEGLSNLGLNNADLLIGAEATEKTNATEVTVGNEVLEPFNKSIQSSNIANWNVKTGSLVWEADSKIENNKVSKVTLKKQSYAKFADSKTTEAVAKGLDEKYTETAADSKDKQIFNYLNSLNDTKALGNTYREINGSQYINVQQRIAQTDNILENKLLDLQKDNFDKSGHHVSTFFRRDNHDPKTLEIPDSHSTAYGISYLFSNADLKQGIYAGTVINKFKFKDNGRSRENVTMFKLGAYKTFDLNDLEWTLSGDGFASQNDMKRRFVIGNNVYENKADYNTYGFAIKNELGKTFQVGENVTVKPYAALKLGYGKFTNIKEKDGTLNMEVKGNNFYSVKPALGVEVGYSAPIMENSKFKASLGLGYEHELGKIEDNVNEAKFANTNTKINLKGAKDERRGNFKSNLKVGFEAGNFNFSVNGGYDTKDKNSHIGMGLGVSF</sequence>
<evidence type="ECO:0000259" key="2">
    <source>
        <dbReference type="PROSITE" id="PS51208"/>
    </source>
</evidence>
<dbReference type="PROSITE" id="PS51208">
    <property type="entry name" value="AUTOTRANSPORTER"/>
    <property type="match status" value="1"/>
</dbReference>
<keyword evidence="4" id="KW-1185">Reference proteome</keyword>
<feature type="domain" description="Autotransporter" evidence="2">
    <location>
        <begin position="841"/>
        <end position="1123"/>
    </location>
</feature>
<dbReference type="SUPFAM" id="SSF103515">
    <property type="entry name" value="Autotransporter"/>
    <property type="match status" value="1"/>
</dbReference>
<evidence type="ECO:0000313" key="3">
    <source>
        <dbReference type="EMBL" id="ACV39973.1"/>
    </source>
</evidence>
<feature type="chain" id="PRO_5002979165" evidence="1">
    <location>
        <begin position="22"/>
        <end position="1123"/>
    </location>
</feature>
<dbReference type="AlphaFoldDB" id="C7ND95"/>
<dbReference type="eggNOG" id="COG3210">
    <property type="taxonomic scope" value="Bacteria"/>
</dbReference>
<dbReference type="HOGENOM" id="CLU_000258_2_0_0"/>
<evidence type="ECO:0000256" key="1">
    <source>
        <dbReference type="SAM" id="SignalP"/>
    </source>
</evidence>
<proteinExistence type="predicted"/>
<reference evidence="3 4" key="1">
    <citation type="journal article" date="2009" name="Stand. Genomic Sci.">
        <title>Complete genome sequence of Leptotrichia buccalis type strain (C-1013-b).</title>
        <authorList>
            <person name="Ivanova N."/>
            <person name="Gronow S."/>
            <person name="Lapidus A."/>
            <person name="Copeland A."/>
            <person name="Glavina Del Rio T."/>
            <person name="Nolan M."/>
            <person name="Lucas S."/>
            <person name="Chen F."/>
            <person name="Tice H."/>
            <person name="Cheng J.F."/>
            <person name="Saunders E."/>
            <person name="Bruce D."/>
            <person name="Goodwin L."/>
            <person name="Brettin T."/>
            <person name="Detter J.C."/>
            <person name="Han C."/>
            <person name="Pitluck S."/>
            <person name="Mikhailova N."/>
            <person name="Pati A."/>
            <person name="Mavrommatis K."/>
            <person name="Chen A."/>
            <person name="Palaniappan K."/>
            <person name="Land M."/>
            <person name="Hauser L."/>
            <person name="Chang Y.J."/>
            <person name="Jeffries C.D."/>
            <person name="Chain P."/>
            <person name="Rohde C."/>
            <person name="Goker M."/>
            <person name="Bristow J."/>
            <person name="Eisen J.A."/>
            <person name="Markowitz V."/>
            <person name="Hugenholtz P."/>
            <person name="Kyrpides N.C."/>
            <person name="Klenk H.P."/>
        </authorList>
    </citation>
    <scope>NUCLEOTIDE SEQUENCE [LARGE SCALE GENOMIC DNA]</scope>
    <source>
        <strain evidence="4">ATCC 14201 / DSM 1135 / JCM 12969 / NCTC 10249 / C-1013-b</strain>
    </source>
</reference>
<organism evidence="3 4">
    <name type="scientific">Leptotrichia buccalis (strain ATCC 14201 / DSM 1135 / JCM 12969 / NCTC 10249 / C-1013-b)</name>
    <dbReference type="NCBI Taxonomy" id="523794"/>
    <lineage>
        <taxon>Bacteria</taxon>
        <taxon>Fusobacteriati</taxon>
        <taxon>Fusobacteriota</taxon>
        <taxon>Fusobacteriia</taxon>
        <taxon>Fusobacteriales</taxon>
        <taxon>Leptotrichiaceae</taxon>
        <taxon>Leptotrichia</taxon>
    </lineage>
</organism>
<dbReference type="KEGG" id="lba:Lebu_2114"/>
<keyword evidence="1" id="KW-0732">Signal</keyword>
<name>C7ND95_LEPBD</name>
<dbReference type="Gene3D" id="2.40.128.130">
    <property type="entry name" value="Autotransporter beta-domain"/>
    <property type="match status" value="1"/>
</dbReference>
<dbReference type="Pfam" id="PF03797">
    <property type="entry name" value="Autotransporter"/>
    <property type="match status" value="1"/>
</dbReference>
<evidence type="ECO:0000313" key="4">
    <source>
        <dbReference type="Proteomes" id="UP000001910"/>
    </source>
</evidence>
<dbReference type="InterPro" id="IPR005546">
    <property type="entry name" value="Autotransporte_beta"/>
</dbReference>
<accession>C7ND95</accession>
<protein>
    <submittedName>
        <fullName evidence="3">Outer membrane autotransporter barrel domain protein</fullName>
    </submittedName>
</protein>
<dbReference type="eggNOG" id="COG3468">
    <property type="taxonomic scope" value="Bacteria"/>
</dbReference>
<feature type="signal peptide" evidence="1">
    <location>
        <begin position="1"/>
        <end position="21"/>
    </location>
</feature>
<dbReference type="Proteomes" id="UP000001910">
    <property type="component" value="Chromosome"/>
</dbReference>
<dbReference type="STRING" id="523794.Lebu_2114"/>
<dbReference type="RefSeq" id="WP_015770308.1">
    <property type="nucleotide sequence ID" value="NC_013192.1"/>
</dbReference>
<dbReference type="PROSITE" id="PS51257">
    <property type="entry name" value="PROKAR_LIPOPROTEIN"/>
    <property type="match status" value="1"/>
</dbReference>
<gene>
    <name evidence="3" type="ordered locus">Lebu_2114</name>
</gene>